<evidence type="ECO:0000256" key="6">
    <source>
        <dbReference type="ARBA" id="ARBA00022898"/>
    </source>
</evidence>
<comment type="catalytic activity">
    <reaction evidence="9">
        <text>(sulfur carrier)-H + L-cysteine = (sulfur carrier)-SH + L-alanine</text>
        <dbReference type="Rhea" id="RHEA:43892"/>
        <dbReference type="Rhea" id="RHEA-COMP:14737"/>
        <dbReference type="Rhea" id="RHEA-COMP:14739"/>
        <dbReference type="ChEBI" id="CHEBI:29917"/>
        <dbReference type="ChEBI" id="CHEBI:35235"/>
        <dbReference type="ChEBI" id="CHEBI:57972"/>
        <dbReference type="ChEBI" id="CHEBI:64428"/>
        <dbReference type="EC" id="2.8.1.7"/>
    </reaction>
</comment>
<dbReference type="PANTHER" id="PTHR11601">
    <property type="entry name" value="CYSTEINE DESULFURYLASE FAMILY MEMBER"/>
    <property type="match status" value="1"/>
</dbReference>
<comment type="cofactor">
    <cofactor evidence="1 10">
        <name>pyridoxal 5'-phosphate</name>
        <dbReference type="ChEBI" id="CHEBI:597326"/>
    </cofactor>
</comment>
<dbReference type="Proteomes" id="UP001597497">
    <property type="component" value="Unassembled WGS sequence"/>
</dbReference>
<dbReference type="RefSeq" id="WP_379927783.1">
    <property type="nucleotide sequence ID" value="NZ_JBHUMM010000002.1"/>
</dbReference>
<dbReference type="NCBIfam" id="NF002806">
    <property type="entry name" value="PRK02948.1"/>
    <property type="match status" value="1"/>
</dbReference>
<name>A0ABW5R6N2_9BACL</name>
<keyword evidence="4" id="KW-0808">Transferase</keyword>
<dbReference type="Gene3D" id="1.10.260.50">
    <property type="match status" value="1"/>
</dbReference>
<dbReference type="InterPro" id="IPR015421">
    <property type="entry name" value="PyrdxlP-dep_Trfase_major"/>
</dbReference>
<protein>
    <recommendedName>
        <fullName evidence="3">cysteine desulfurase</fullName>
        <ecNumber evidence="3">2.8.1.7</ecNumber>
    </recommendedName>
</protein>
<dbReference type="SUPFAM" id="SSF53383">
    <property type="entry name" value="PLP-dependent transferases"/>
    <property type="match status" value="1"/>
</dbReference>
<dbReference type="InterPro" id="IPR020578">
    <property type="entry name" value="Aminotrans_V_PyrdxlP_BS"/>
</dbReference>
<dbReference type="PROSITE" id="PS00018">
    <property type="entry name" value="EF_HAND_1"/>
    <property type="match status" value="1"/>
</dbReference>
<evidence type="ECO:0000256" key="5">
    <source>
        <dbReference type="ARBA" id="ARBA00022723"/>
    </source>
</evidence>
<dbReference type="PROSITE" id="PS00595">
    <property type="entry name" value="AA_TRANSFER_CLASS_5"/>
    <property type="match status" value="1"/>
</dbReference>
<proteinExistence type="inferred from homology"/>
<dbReference type="EMBL" id="JBHUMM010000002">
    <property type="protein sequence ID" value="MFD2670401.1"/>
    <property type="molecule type" value="Genomic_DNA"/>
</dbReference>
<accession>A0ABW5R6N2</accession>
<reference evidence="13" key="1">
    <citation type="journal article" date="2019" name="Int. J. Syst. Evol. Microbiol.">
        <title>The Global Catalogue of Microorganisms (GCM) 10K type strain sequencing project: providing services to taxonomists for standard genome sequencing and annotation.</title>
        <authorList>
            <consortium name="The Broad Institute Genomics Platform"/>
            <consortium name="The Broad Institute Genome Sequencing Center for Infectious Disease"/>
            <person name="Wu L."/>
            <person name="Ma J."/>
        </authorList>
    </citation>
    <scope>NUCLEOTIDE SEQUENCE [LARGE SCALE GENOMIC DNA]</scope>
    <source>
        <strain evidence="13">KCTC 33676</strain>
    </source>
</reference>
<evidence type="ECO:0000256" key="3">
    <source>
        <dbReference type="ARBA" id="ARBA00012239"/>
    </source>
</evidence>
<sequence length="382" mass="41954">MNRIYLDHAATTPLRPEVLEEMMTCYNECIGNPSSIHHHGRQARHVLNRSRDQIARLLGCKPAELIFTSGGTESDNLAILGAMEALSPHKKHLITCRTEHHAVLHACAYMETQGVEVTYLDVDQNGQLSLEELEGAIRPDTGLITILFGNNETGTVQPIEKIGHIAKRHDILFHVDAVQVLGALSLNLNELPVDYMSFSSHKINGPKGIGLLYQASHAPLQAQIHGGLQERTRRAGTENVAGIAGFAKAVALSLQDLSNKQQKMSALRLKMVEQLRMHVGEQEVLVNGHPEEHLPHILNVSFIGTQTEMMLMSLDMEGISVSSGSACTSGSFEVSHVLKAMHLPEARLASAIRISLGYDTTEKEIETSAKKIATVVLRMRNR</sequence>
<evidence type="ECO:0000256" key="4">
    <source>
        <dbReference type="ARBA" id="ARBA00022679"/>
    </source>
</evidence>
<dbReference type="InterPro" id="IPR015422">
    <property type="entry name" value="PyrdxlP-dep_Trfase_small"/>
</dbReference>
<evidence type="ECO:0000313" key="12">
    <source>
        <dbReference type="EMBL" id="MFD2670401.1"/>
    </source>
</evidence>
<gene>
    <name evidence="12" type="ORF">ACFSUC_02120</name>
</gene>
<dbReference type="Gene3D" id="3.90.1150.10">
    <property type="entry name" value="Aspartate Aminotransferase, domain 1"/>
    <property type="match status" value="1"/>
</dbReference>
<keyword evidence="5" id="KW-0479">Metal-binding</keyword>
<evidence type="ECO:0000256" key="9">
    <source>
        <dbReference type="ARBA" id="ARBA00050776"/>
    </source>
</evidence>
<dbReference type="InterPro" id="IPR018247">
    <property type="entry name" value="EF_Hand_1_Ca_BS"/>
</dbReference>
<evidence type="ECO:0000256" key="7">
    <source>
        <dbReference type="ARBA" id="ARBA00023004"/>
    </source>
</evidence>
<evidence type="ECO:0000259" key="11">
    <source>
        <dbReference type="Pfam" id="PF00266"/>
    </source>
</evidence>
<dbReference type="PANTHER" id="PTHR11601:SF34">
    <property type="entry name" value="CYSTEINE DESULFURASE"/>
    <property type="match status" value="1"/>
</dbReference>
<keyword evidence="13" id="KW-1185">Reference proteome</keyword>
<evidence type="ECO:0000256" key="10">
    <source>
        <dbReference type="RuleBase" id="RU004504"/>
    </source>
</evidence>
<keyword evidence="8" id="KW-0411">Iron-sulfur</keyword>
<evidence type="ECO:0000256" key="2">
    <source>
        <dbReference type="ARBA" id="ARBA00006490"/>
    </source>
</evidence>
<dbReference type="InterPro" id="IPR016454">
    <property type="entry name" value="Cysteine_dSase"/>
</dbReference>
<feature type="domain" description="Aminotransferase class V" evidence="11">
    <location>
        <begin position="4"/>
        <end position="366"/>
    </location>
</feature>
<evidence type="ECO:0000256" key="8">
    <source>
        <dbReference type="ARBA" id="ARBA00023014"/>
    </source>
</evidence>
<dbReference type="InterPro" id="IPR000192">
    <property type="entry name" value="Aminotrans_V_dom"/>
</dbReference>
<evidence type="ECO:0000256" key="1">
    <source>
        <dbReference type="ARBA" id="ARBA00001933"/>
    </source>
</evidence>
<dbReference type="Gene3D" id="3.40.640.10">
    <property type="entry name" value="Type I PLP-dependent aspartate aminotransferase-like (Major domain)"/>
    <property type="match status" value="1"/>
</dbReference>
<comment type="caution">
    <text evidence="12">The sequence shown here is derived from an EMBL/GenBank/DDBJ whole genome shotgun (WGS) entry which is preliminary data.</text>
</comment>
<dbReference type="EC" id="2.8.1.7" evidence="3"/>
<organism evidence="12 13">
    <name type="scientific">Marinicrinis sediminis</name>
    <dbReference type="NCBI Taxonomy" id="1652465"/>
    <lineage>
        <taxon>Bacteria</taxon>
        <taxon>Bacillati</taxon>
        <taxon>Bacillota</taxon>
        <taxon>Bacilli</taxon>
        <taxon>Bacillales</taxon>
        <taxon>Paenibacillaceae</taxon>
    </lineage>
</organism>
<comment type="similarity">
    <text evidence="2">Belongs to the class-V pyridoxal-phosphate-dependent aminotransferase family. NifS/IscS subfamily.</text>
</comment>
<dbReference type="Pfam" id="PF00266">
    <property type="entry name" value="Aminotran_5"/>
    <property type="match status" value="1"/>
</dbReference>
<keyword evidence="7" id="KW-0408">Iron</keyword>
<dbReference type="InterPro" id="IPR015424">
    <property type="entry name" value="PyrdxlP-dep_Trfase"/>
</dbReference>
<keyword evidence="6" id="KW-0663">Pyridoxal phosphate</keyword>
<dbReference type="PIRSF" id="PIRSF005572">
    <property type="entry name" value="NifS"/>
    <property type="match status" value="1"/>
</dbReference>
<evidence type="ECO:0000313" key="13">
    <source>
        <dbReference type="Proteomes" id="UP001597497"/>
    </source>
</evidence>